<dbReference type="Proteomes" id="UP000215902">
    <property type="component" value="Unassembled WGS sequence"/>
</dbReference>
<dbReference type="PANTHER" id="PTHR23248">
    <property type="entry name" value="PHOSPHOLIPID SCRAMBLASE-RELATED"/>
    <property type="match status" value="1"/>
</dbReference>
<dbReference type="PANTHER" id="PTHR23248:SF9">
    <property type="entry name" value="PHOSPHOLIPID SCRAMBLASE"/>
    <property type="match status" value="1"/>
</dbReference>
<keyword evidence="2" id="KW-0106">Calcium</keyword>
<dbReference type="AlphaFoldDB" id="A0A267GXS5"/>
<evidence type="ECO:0000313" key="4">
    <source>
        <dbReference type="Proteomes" id="UP000215902"/>
    </source>
</evidence>
<dbReference type="EMBL" id="NIVC01000103">
    <property type="protein sequence ID" value="PAA90828.1"/>
    <property type="molecule type" value="Genomic_DNA"/>
</dbReference>
<evidence type="ECO:0000256" key="2">
    <source>
        <dbReference type="RuleBase" id="RU363116"/>
    </source>
</evidence>
<protein>
    <recommendedName>
        <fullName evidence="2">Phospholipid scramblase</fullName>
    </recommendedName>
</protein>
<dbReference type="OrthoDB" id="191150at2759"/>
<organism evidence="3 4">
    <name type="scientific">Macrostomum lignano</name>
    <dbReference type="NCBI Taxonomy" id="282301"/>
    <lineage>
        <taxon>Eukaryota</taxon>
        <taxon>Metazoa</taxon>
        <taxon>Spiralia</taxon>
        <taxon>Lophotrochozoa</taxon>
        <taxon>Platyhelminthes</taxon>
        <taxon>Rhabditophora</taxon>
        <taxon>Macrostomorpha</taxon>
        <taxon>Macrostomida</taxon>
        <taxon>Macrostomidae</taxon>
        <taxon>Macrostomum</taxon>
    </lineage>
</organism>
<evidence type="ECO:0000313" key="3">
    <source>
        <dbReference type="EMBL" id="PAA90828.1"/>
    </source>
</evidence>
<comment type="cofactor">
    <cofactor evidence="2">
        <name>Ca(2+)</name>
        <dbReference type="ChEBI" id="CHEBI:29108"/>
    </cofactor>
</comment>
<keyword evidence="4" id="KW-1185">Reference proteome</keyword>
<dbReference type="GO" id="GO:0005886">
    <property type="term" value="C:plasma membrane"/>
    <property type="evidence" value="ECO:0007669"/>
    <property type="project" value="TreeGrafter"/>
</dbReference>
<dbReference type="InterPro" id="IPR005552">
    <property type="entry name" value="Scramblase"/>
</dbReference>
<dbReference type="Pfam" id="PF03803">
    <property type="entry name" value="Scramblase"/>
    <property type="match status" value="1"/>
</dbReference>
<dbReference type="STRING" id="282301.A0A267GXS5"/>
<sequence length="236" mass="26234">MDCLADLRRIKIRRNIDLLDVVCGCETNSKFEICNEIGLPLLLAKEETGFWNRVLCEADRAFLIKVTSLQQSYADNPDSEVIRYTRGCVCNCQLQLGGCCFTCRDSLTVEAPPGTVIGFVRQQASMCTVSYTALTGDEHEASSSTVHLVGPRYCQCTCPRYVQSVSLMSCDMTREIGRLRRTRQIGDTAKELLMSEWGSFIELDLQPDAGLSVHTKAVLVGAALLIGILFFDDERL</sequence>
<comment type="caution">
    <text evidence="3">The sequence shown here is derived from an EMBL/GenBank/DDBJ whole genome shotgun (WGS) entry which is preliminary data.</text>
</comment>
<comment type="function">
    <text evidence="2">May mediate accelerated ATP-independent bidirectional transbilayer migration of phospholipids upon binding calcium ions that results in a loss of phospholipid asymmetry in the plasma membrane.</text>
</comment>
<name>A0A267GXS5_9PLAT</name>
<dbReference type="GO" id="GO:0017128">
    <property type="term" value="F:phospholipid scramblase activity"/>
    <property type="evidence" value="ECO:0007669"/>
    <property type="project" value="InterPro"/>
</dbReference>
<keyword evidence="2" id="KW-0449">Lipoprotein</keyword>
<proteinExistence type="inferred from homology"/>
<evidence type="ECO:0000256" key="1">
    <source>
        <dbReference type="ARBA" id="ARBA00005350"/>
    </source>
</evidence>
<accession>A0A267GXS5</accession>
<reference evidence="3 4" key="1">
    <citation type="submission" date="2017-06" db="EMBL/GenBank/DDBJ databases">
        <title>A platform for efficient transgenesis in Macrostomum lignano, a flatworm model organism for stem cell research.</title>
        <authorList>
            <person name="Berezikov E."/>
        </authorList>
    </citation>
    <scope>NUCLEOTIDE SEQUENCE [LARGE SCALE GENOMIC DNA]</scope>
    <source>
        <strain evidence="3">DV1</strain>
        <tissue evidence="3">Whole organism</tissue>
    </source>
</reference>
<comment type="similarity">
    <text evidence="1 2">Belongs to the phospholipid scramblase family.</text>
</comment>
<gene>
    <name evidence="3" type="ORF">BOX15_Mlig018986g1</name>
</gene>
<keyword evidence="2" id="KW-0564">Palmitate</keyword>